<dbReference type="AlphaFoldDB" id="A0A165EZG5"/>
<sequence>MQSSHAQSPLEELNIFLLSIFEQIIDYHANDPHVLMACSLTCQALIPMARKHLFHSVELKTAHNCKWFLGILDGSNAACTKITAYIRHLSLSPSRIWSTLWTKEWLPRILPQLIWVESLKIQAVRWKELSVQMQTCILSMDIHTLDMYVLFIQPSELFCMLSAFLHLGSLLVSYVNISQDPNDAAKFPFEAMEGVEKDPLTELVIDCDGMSGDYNYSVMRWIEHFGLKLDMRQLVFCDSVYTLQEELKVHHEVEQHASPSRSISGNPQSLFLRSTASITLVSSFISKYLSQVGPGKLRELRIETCLQCVNGGLKVAGSIDWKALDDSLVAARHACPELAVVFSFPQRIAKSPSQFLVVAQVIAEHLPGIRNCGTRLGWACEPPHLRAAWALEGQVT</sequence>
<evidence type="ECO:0000313" key="2">
    <source>
        <dbReference type="Proteomes" id="UP000076871"/>
    </source>
</evidence>
<dbReference type="InParanoid" id="A0A165EZG5"/>
<dbReference type="RefSeq" id="XP_040765783.1">
    <property type="nucleotide sequence ID" value="XM_040906960.1"/>
</dbReference>
<name>A0A165EZG5_9APHY</name>
<gene>
    <name evidence="1" type="ORF">LAESUDRAFT_713307</name>
</gene>
<accession>A0A165EZG5</accession>
<evidence type="ECO:0000313" key="1">
    <source>
        <dbReference type="EMBL" id="KZT08043.1"/>
    </source>
</evidence>
<dbReference type="OrthoDB" id="2745898at2759"/>
<dbReference type="GeneID" id="63823989"/>
<evidence type="ECO:0008006" key="3">
    <source>
        <dbReference type="Google" id="ProtNLM"/>
    </source>
</evidence>
<dbReference type="EMBL" id="KV427617">
    <property type="protein sequence ID" value="KZT08043.1"/>
    <property type="molecule type" value="Genomic_DNA"/>
</dbReference>
<keyword evidence="2" id="KW-1185">Reference proteome</keyword>
<protein>
    <recommendedName>
        <fullName evidence="3">F-box domain-containing protein</fullName>
    </recommendedName>
</protein>
<dbReference type="Proteomes" id="UP000076871">
    <property type="component" value="Unassembled WGS sequence"/>
</dbReference>
<reference evidence="1 2" key="1">
    <citation type="journal article" date="2016" name="Mol. Biol. Evol.">
        <title>Comparative Genomics of Early-Diverging Mushroom-Forming Fungi Provides Insights into the Origins of Lignocellulose Decay Capabilities.</title>
        <authorList>
            <person name="Nagy L.G."/>
            <person name="Riley R."/>
            <person name="Tritt A."/>
            <person name="Adam C."/>
            <person name="Daum C."/>
            <person name="Floudas D."/>
            <person name="Sun H."/>
            <person name="Yadav J.S."/>
            <person name="Pangilinan J."/>
            <person name="Larsson K.H."/>
            <person name="Matsuura K."/>
            <person name="Barry K."/>
            <person name="Labutti K."/>
            <person name="Kuo R."/>
            <person name="Ohm R.A."/>
            <person name="Bhattacharya S.S."/>
            <person name="Shirouzu T."/>
            <person name="Yoshinaga Y."/>
            <person name="Martin F.M."/>
            <person name="Grigoriev I.V."/>
            <person name="Hibbett D.S."/>
        </authorList>
    </citation>
    <scope>NUCLEOTIDE SEQUENCE [LARGE SCALE GENOMIC DNA]</scope>
    <source>
        <strain evidence="1 2">93-53</strain>
    </source>
</reference>
<organism evidence="1 2">
    <name type="scientific">Laetiporus sulphureus 93-53</name>
    <dbReference type="NCBI Taxonomy" id="1314785"/>
    <lineage>
        <taxon>Eukaryota</taxon>
        <taxon>Fungi</taxon>
        <taxon>Dikarya</taxon>
        <taxon>Basidiomycota</taxon>
        <taxon>Agaricomycotina</taxon>
        <taxon>Agaricomycetes</taxon>
        <taxon>Polyporales</taxon>
        <taxon>Laetiporus</taxon>
    </lineage>
</organism>
<proteinExistence type="predicted"/>